<keyword evidence="8 13" id="KW-1133">Transmembrane helix</keyword>
<feature type="region of interest" description="Disordered" evidence="12">
    <location>
        <begin position="267"/>
        <end position="316"/>
    </location>
</feature>
<proteinExistence type="inferred from homology"/>
<protein>
    <recommendedName>
        <fullName evidence="5">Flagellar M-ring protein</fullName>
    </recommendedName>
</protein>
<evidence type="ECO:0000256" key="4">
    <source>
        <dbReference type="ARBA" id="ARBA00007971"/>
    </source>
</evidence>
<dbReference type="GO" id="GO:0009431">
    <property type="term" value="C:bacterial-type flagellum basal body, MS ring"/>
    <property type="evidence" value="ECO:0007669"/>
    <property type="project" value="InterPro"/>
</dbReference>
<evidence type="ECO:0000256" key="7">
    <source>
        <dbReference type="ARBA" id="ARBA00022692"/>
    </source>
</evidence>
<comment type="subcellular location">
    <subcellularLocation>
        <location evidence="2">Bacterial flagellum basal body</location>
    </subcellularLocation>
    <subcellularLocation>
        <location evidence="3">Cell membrane</location>
        <topology evidence="3">Multi-pass membrane protein</topology>
    </subcellularLocation>
</comment>
<feature type="domain" description="Flagellar M-ring C-terminal" evidence="15">
    <location>
        <begin position="240"/>
        <end position="363"/>
    </location>
</feature>
<dbReference type="GO" id="GO:0003774">
    <property type="term" value="F:cytoskeletal motor activity"/>
    <property type="evidence" value="ECO:0007669"/>
    <property type="project" value="InterPro"/>
</dbReference>
<feature type="transmembrane region" description="Helical" evidence="13">
    <location>
        <begin position="404"/>
        <end position="425"/>
    </location>
</feature>
<dbReference type="GO" id="GO:0071973">
    <property type="term" value="P:bacterial-type flagellum-dependent cell motility"/>
    <property type="evidence" value="ECO:0007669"/>
    <property type="project" value="InterPro"/>
</dbReference>
<comment type="function">
    <text evidence="1">The M ring may be actively involved in energy transduction.</text>
</comment>
<evidence type="ECO:0000256" key="11">
    <source>
        <dbReference type="ARBA" id="ARBA00025936"/>
    </source>
</evidence>
<dbReference type="Proteomes" id="UP000582981">
    <property type="component" value="Unassembled WGS sequence"/>
</dbReference>
<dbReference type="InterPro" id="IPR013556">
    <property type="entry name" value="Flag_M-ring_C"/>
</dbReference>
<dbReference type="AlphaFoldDB" id="A0A7Y7WBL9"/>
<keyword evidence="10" id="KW-0975">Bacterial flagellum</keyword>
<dbReference type="InterPro" id="IPR045851">
    <property type="entry name" value="AMP-bd_C_sf"/>
</dbReference>
<evidence type="ECO:0000256" key="12">
    <source>
        <dbReference type="SAM" id="MobiDB-lite"/>
    </source>
</evidence>
<keyword evidence="6" id="KW-1003">Cell membrane</keyword>
<evidence type="ECO:0000256" key="9">
    <source>
        <dbReference type="ARBA" id="ARBA00023136"/>
    </source>
</evidence>
<dbReference type="Gene3D" id="3.30.300.30">
    <property type="match status" value="1"/>
</dbReference>
<gene>
    <name evidence="16" type="primary">fliF</name>
    <name evidence="16" type="ORF">HX829_07895</name>
</gene>
<feature type="compositionally biased region" description="Basic and acidic residues" evidence="12">
    <location>
        <begin position="299"/>
        <end position="316"/>
    </location>
</feature>
<name>A0A7Y7WBL9_9PSED</name>
<reference evidence="16 17" key="1">
    <citation type="submission" date="2020-04" db="EMBL/GenBank/DDBJ databases">
        <title>Molecular characterization of pseudomonads from Agaricus bisporus reveal novel blotch 2 pathogens in Western Europe.</title>
        <authorList>
            <person name="Taparia T."/>
            <person name="Krijger M."/>
            <person name="Haynes E."/>
            <person name="Elpinstone J.G."/>
            <person name="Noble R."/>
            <person name="Van Der Wolf J."/>
        </authorList>
    </citation>
    <scope>NUCLEOTIDE SEQUENCE [LARGE SCALE GENOMIC DNA]</scope>
    <source>
        <strain evidence="16 17">F1001</strain>
    </source>
</reference>
<evidence type="ECO:0000256" key="5">
    <source>
        <dbReference type="ARBA" id="ARBA00017949"/>
    </source>
</evidence>
<keyword evidence="16" id="KW-0966">Cell projection</keyword>
<evidence type="ECO:0000313" key="16">
    <source>
        <dbReference type="EMBL" id="NWB46412.1"/>
    </source>
</evidence>
<comment type="subunit">
    <text evidence="11">The basal body constitutes a major portion of the flagellar organelle and consists of four rings (L,P,S, and M) mounted on a central rod. The M ring is integral to the inner membrane of the cell and may be connected to the flagellar rod via the S ring. The S (supramembrane ring) lies just distal to the M ring. The L and P rings lie in the outer membrane and the periplasmic space, respectively.</text>
</comment>
<dbReference type="PANTHER" id="PTHR30046">
    <property type="entry name" value="FLAGELLAR M-RING PROTEIN"/>
    <property type="match status" value="1"/>
</dbReference>
<evidence type="ECO:0000256" key="2">
    <source>
        <dbReference type="ARBA" id="ARBA00004117"/>
    </source>
</evidence>
<evidence type="ECO:0000256" key="8">
    <source>
        <dbReference type="ARBA" id="ARBA00022989"/>
    </source>
</evidence>
<dbReference type="PRINTS" id="PR01009">
    <property type="entry name" value="FLGMRINGFLIF"/>
</dbReference>
<dbReference type="Pfam" id="PF08345">
    <property type="entry name" value="YscJ_FliF_C"/>
    <property type="match status" value="1"/>
</dbReference>
<feature type="transmembrane region" description="Helical" evidence="13">
    <location>
        <begin position="16"/>
        <end position="36"/>
    </location>
</feature>
<evidence type="ECO:0000256" key="6">
    <source>
        <dbReference type="ARBA" id="ARBA00022475"/>
    </source>
</evidence>
<keyword evidence="9 13" id="KW-0472">Membrane</keyword>
<feature type="compositionally biased region" description="Low complexity" evidence="12">
    <location>
        <begin position="285"/>
        <end position="297"/>
    </location>
</feature>
<organism evidence="16 17">
    <name type="scientific">Pseudomonas gingeri</name>
    <dbReference type="NCBI Taxonomy" id="117681"/>
    <lineage>
        <taxon>Bacteria</taxon>
        <taxon>Pseudomonadati</taxon>
        <taxon>Pseudomonadota</taxon>
        <taxon>Gammaproteobacteria</taxon>
        <taxon>Pseudomonadales</taxon>
        <taxon>Pseudomonadaceae</taxon>
        <taxon>Pseudomonas</taxon>
    </lineage>
</organism>
<evidence type="ECO:0000256" key="3">
    <source>
        <dbReference type="ARBA" id="ARBA00004651"/>
    </source>
</evidence>
<dbReference type="GO" id="GO:0005886">
    <property type="term" value="C:plasma membrane"/>
    <property type="evidence" value="ECO:0007669"/>
    <property type="project" value="UniProtKB-SubCell"/>
</dbReference>
<evidence type="ECO:0000313" key="17">
    <source>
        <dbReference type="Proteomes" id="UP000582981"/>
    </source>
</evidence>
<feature type="domain" description="Flagellar M-ring N-terminal" evidence="14">
    <location>
        <begin position="37"/>
        <end position="210"/>
    </location>
</feature>
<sequence>MENQPVSPFLAGRSRIFLMGALLIIGLLAASIWWVFRPEYVALYKGASEASQAEILATLSQRHVPYRINTKEGAIEVLADRAASARMYLAEAGIPTRTGAGFELFDKADYGMSEFSQKINYQRAMEGELARTIMGISEVEYARVHLTFKKTSLYQQAEEPPKASVIVRLRSTGTLTPQRVKGIQQLVSSAVEGMTLERVSVLNEDGQVLSAADGASAAPEHLQLTAQVEQALKLKAEQLLARPLGNRGVDVSVRVLMNFDRVKSVSEQPITDKSSIRREKRTDSSENSSGESSSKRSQNNREVDYEVGKERAETEHAAGKIERITVGVVLSTPVSSAQMKDIQALLEAALGLDLKRGDRLVMVYIPDMPVPAAATPMAESQVSPASVSPVEVQASANDDRSLPWGRWLVVTLAVALFISLLMLWVKGRGRAAPTLASKPRLSSVEREQLLVDLRRWLLEGR</sequence>
<dbReference type="Pfam" id="PF01514">
    <property type="entry name" value="YscJ_FliF"/>
    <property type="match status" value="1"/>
</dbReference>
<dbReference type="PANTHER" id="PTHR30046:SF0">
    <property type="entry name" value="FLAGELLAR M-RING PROTEIN"/>
    <property type="match status" value="1"/>
</dbReference>
<evidence type="ECO:0000259" key="15">
    <source>
        <dbReference type="Pfam" id="PF08345"/>
    </source>
</evidence>
<keyword evidence="7 13" id="KW-0812">Transmembrane</keyword>
<keyword evidence="16" id="KW-0969">Cilium</keyword>
<dbReference type="EMBL" id="JACAPU010000011">
    <property type="protein sequence ID" value="NWB46412.1"/>
    <property type="molecule type" value="Genomic_DNA"/>
</dbReference>
<evidence type="ECO:0000256" key="1">
    <source>
        <dbReference type="ARBA" id="ARBA00003820"/>
    </source>
</evidence>
<evidence type="ECO:0000259" key="14">
    <source>
        <dbReference type="Pfam" id="PF01514"/>
    </source>
</evidence>
<comment type="similarity">
    <text evidence="4">Belongs to the FliF family.</text>
</comment>
<comment type="caution">
    <text evidence="16">The sequence shown here is derived from an EMBL/GenBank/DDBJ whole genome shotgun (WGS) entry which is preliminary data.</text>
</comment>
<evidence type="ECO:0000256" key="13">
    <source>
        <dbReference type="SAM" id="Phobius"/>
    </source>
</evidence>
<dbReference type="InterPro" id="IPR000067">
    <property type="entry name" value="FlgMring_FliF"/>
</dbReference>
<dbReference type="InterPro" id="IPR006182">
    <property type="entry name" value="FliF_N_dom"/>
</dbReference>
<keyword evidence="16" id="KW-0282">Flagellum</keyword>
<dbReference type="NCBIfam" id="TIGR00206">
    <property type="entry name" value="fliF"/>
    <property type="match status" value="1"/>
</dbReference>
<accession>A0A7Y7WBL9</accession>
<dbReference type="InterPro" id="IPR043427">
    <property type="entry name" value="YscJ/FliF"/>
</dbReference>
<evidence type="ECO:0000256" key="10">
    <source>
        <dbReference type="ARBA" id="ARBA00023143"/>
    </source>
</evidence>
<feature type="compositionally biased region" description="Basic and acidic residues" evidence="12">
    <location>
        <begin position="274"/>
        <end position="284"/>
    </location>
</feature>